<organism evidence="2 3">
    <name type="scientific">Thiothrix lacustris</name>
    <dbReference type="NCBI Taxonomy" id="525917"/>
    <lineage>
        <taxon>Bacteria</taxon>
        <taxon>Pseudomonadati</taxon>
        <taxon>Pseudomonadota</taxon>
        <taxon>Gammaproteobacteria</taxon>
        <taxon>Thiotrichales</taxon>
        <taxon>Thiotrichaceae</taxon>
        <taxon>Thiothrix</taxon>
    </lineage>
</organism>
<feature type="signal peptide" evidence="1">
    <location>
        <begin position="1"/>
        <end position="21"/>
    </location>
</feature>
<feature type="chain" id="PRO_5013254203" evidence="1">
    <location>
        <begin position="22"/>
        <end position="75"/>
    </location>
</feature>
<proteinExistence type="predicted"/>
<accession>A0A1Y1QB74</accession>
<comment type="caution">
    <text evidence="2">The sequence shown here is derived from an EMBL/GenBank/DDBJ whole genome shotgun (WGS) entry which is preliminary data.</text>
</comment>
<dbReference type="EMBL" id="MTEJ01000544">
    <property type="protein sequence ID" value="OQX01788.1"/>
    <property type="molecule type" value="Genomic_DNA"/>
</dbReference>
<protein>
    <submittedName>
        <fullName evidence="2">Uncharacterized protein</fullName>
    </submittedName>
</protein>
<keyword evidence="1" id="KW-0732">Signal</keyword>
<dbReference type="AlphaFoldDB" id="A0A1Y1QB74"/>
<evidence type="ECO:0000313" key="3">
    <source>
        <dbReference type="Proteomes" id="UP000192491"/>
    </source>
</evidence>
<gene>
    <name evidence="2" type="ORF">BWK73_44910</name>
</gene>
<name>A0A1Y1QB74_9GAMM</name>
<evidence type="ECO:0000256" key="1">
    <source>
        <dbReference type="SAM" id="SignalP"/>
    </source>
</evidence>
<sequence length="75" mass="7439">MKRAFCGCCCCCPCCCCPCCCCPCCCCPCGLGGGLTGTCCCCCCIGFCCTGLAPSANTALLTATIIVDAKAATMK</sequence>
<evidence type="ECO:0000313" key="2">
    <source>
        <dbReference type="EMBL" id="OQX01788.1"/>
    </source>
</evidence>
<dbReference type="Proteomes" id="UP000192491">
    <property type="component" value="Unassembled WGS sequence"/>
</dbReference>
<reference evidence="2 3" key="1">
    <citation type="submission" date="2017-01" db="EMBL/GenBank/DDBJ databases">
        <title>Novel large sulfur bacteria in the metagenomes of groundwater-fed chemosynthetic microbial mats in the Lake Huron basin.</title>
        <authorList>
            <person name="Sharrar A.M."/>
            <person name="Flood B.E."/>
            <person name="Bailey J.V."/>
            <person name="Jones D.S."/>
            <person name="Biddanda B."/>
            <person name="Ruberg S.A."/>
            <person name="Marcus D.N."/>
            <person name="Dick G.J."/>
        </authorList>
    </citation>
    <scope>NUCLEOTIDE SEQUENCE [LARGE SCALE GENOMIC DNA]</scope>
    <source>
        <strain evidence="2">A8</strain>
    </source>
</reference>